<keyword evidence="16" id="KW-1185">Reference proteome</keyword>
<feature type="region of interest" description="Disordered" evidence="14">
    <location>
        <begin position="555"/>
        <end position="575"/>
    </location>
</feature>
<feature type="region of interest" description="Disordered" evidence="14">
    <location>
        <begin position="401"/>
        <end position="436"/>
    </location>
</feature>
<evidence type="ECO:0000256" key="8">
    <source>
        <dbReference type="ARBA" id="ARBA00022737"/>
    </source>
</evidence>
<feature type="region of interest" description="Disordered" evidence="14">
    <location>
        <begin position="808"/>
        <end position="921"/>
    </location>
</feature>
<feature type="region of interest" description="Disordered" evidence="14">
    <location>
        <begin position="64"/>
        <end position="90"/>
    </location>
</feature>
<evidence type="ECO:0000256" key="13">
    <source>
        <dbReference type="ARBA" id="ARBA00023329"/>
    </source>
</evidence>
<feature type="domain" description="KIND" evidence="15">
    <location>
        <begin position="4"/>
        <end position="207"/>
    </location>
</feature>
<feature type="region of interest" description="Disordered" evidence="14">
    <location>
        <begin position="606"/>
        <end position="626"/>
    </location>
</feature>
<sequence>MELLPFVDILKVFNNPINEEQAWAVCHQCAHFLFRNPQQEFYQVVFDSGINSIWLSRHGDVLLRKGPTDPNGSGKGPPQGHPQSPPSTILPRKKRHVMATETDAVQALGTAIFEALDYGIEASEERQLSSGLESLIATMTNADCSLDYDPEAGTADDEGIEKDADLEPRCTVIDVIKLCSQHVSSKQDAQHHFKAVCRALATEAGELFTFLDKISSGREKLSETADEDARRLEELQRADWACLWVQVMRSLRQGVLLKKIEHIHHPPLEYELTPFEMLLEDIRTRRYTLHKIMVNGEIPHKVKSDAHAVILNFIRSRPPLKRVDDRKLKPKPPSPPDPHELLLTDIRARPKLRPVRDGKLVVRSQKSTSSVSSCDSEDDPVEKPVKRVIKPDFNLLLNNSFEESSEEEEHSDLSCQGSPLSHSSPVHSGMAATTASSWQRAVTRENLMNDSGRPSRLQRRHTIMICESPLEGKVAHQELPPLEEEEDEPSPVRESHCLVAPHASQKHAILARTASDNDLLAQVTLRHPQSHGGRRLSLDHRRSLTSLTTGLCAIPELEDSPGASDSPPPARPNSAHILRSWSHEQAPPPNPSPPCKGRARAALGMGMTGMKPVGGPFQPLSQRQSQLKSGFVPSKLASMSSGSALTSSVASGAVPSTSSSFLSSQKIAIQSQSQHASLLPVSSSTSASSTSSSSSSSITLCPTKHANLDLSVSSQSPVFFKKTRALHSQSAENKSPSPPGSVEQDRHVARWRLPKAREERLSKQRQSRELSHRPIAEGEESFDNALPLEPEDTFVSEEEMRSRRLSLDSGVPMYSGTNSRVSVPVGGEDTRKVTRRLSLGMRGRELSGPLRQRTPEEEERVSRWRSLQEDDLASRTAPRGSSVYLRSVEPSHQDDPPSLEGASAEPTEQRKKLEPQPRRLIKGMTLPSEGTDVLQQKMANEEARFTRWRRLEESGGIDECDNSASAVGSDAEYVSAALSSRVQSAASSNPASSGTSLNSSQPSVEGVATGMLPLSKRWQNPVECLSLTLEEVTHIRSVLTKAELESLLSHPDLYQQVSKNKLCFTCKTTRFSLFGEWGTKCKFCKRTVCSKCLRKMNVPTDHFRNIPVYTLSPAPLTPQMQEFIQNFIKTAPPCSVPPTRDVSPSRDSVLSRLSAEAQQSQDSSGGEASSEPSSASRDVLGRTKTLQRSQSALVPGQKSLGSLSARASIKGPVMAICCDCKGMVMEIIRASRASLAMLSAAGSSANSSLSTPATSSLSSTTQSWF</sequence>
<feature type="compositionally biased region" description="Low complexity" evidence="14">
    <location>
        <begin position="1163"/>
        <end position="1176"/>
    </location>
</feature>
<dbReference type="GeneID" id="101846316"/>
<feature type="compositionally biased region" description="Polar residues" evidence="14">
    <location>
        <begin position="986"/>
        <end position="1003"/>
    </location>
</feature>
<evidence type="ECO:0000256" key="5">
    <source>
        <dbReference type="ARBA" id="ARBA00022448"/>
    </source>
</evidence>
<evidence type="ECO:0000256" key="7">
    <source>
        <dbReference type="ARBA" id="ARBA00022490"/>
    </source>
</evidence>
<dbReference type="RefSeq" id="XP_005109554.2">
    <property type="nucleotide sequence ID" value="XM_005109497.3"/>
</dbReference>
<feature type="region of interest" description="Disordered" evidence="14">
    <location>
        <begin position="1132"/>
        <end position="1180"/>
    </location>
</feature>
<keyword evidence="6" id="KW-1003">Cell membrane</keyword>
<dbReference type="PANTHER" id="PTHR21345:SF3">
    <property type="entry name" value="PROTEIN SPIRE"/>
    <property type="match status" value="1"/>
</dbReference>
<organism evidence="16 17">
    <name type="scientific">Aplysia californica</name>
    <name type="common">California sea hare</name>
    <dbReference type="NCBI Taxonomy" id="6500"/>
    <lineage>
        <taxon>Eukaryota</taxon>
        <taxon>Metazoa</taxon>
        <taxon>Spiralia</taxon>
        <taxon>Lophotrochozoa</taxon>
        <taxon>Mollusca</taxon>
        <taxon>Gastropoda</taxon>
        <taxon>Heterobranchia</taxon>
        <taxon>Euthyneura</taxon>
        <taxon>Tectipleura</taxon>
        <taxon>Aplysiida</taxon>
        <taxon>Aplysioidea</taxon>
        <taxon>Aplysiidae</taxon>
        <taxon>Aplysia</taxon>
    </lineage>
</organism>
<dbReference type="InterPro" id="IPR011019">
    <property type="entry name" value="KIND_dom"/>
</dbReference>
<keyword evidence="13" id="KW-0968">Cytoplasmic vesicle</keyword>
<keyword evidence="9" id="KW-0653">Protein transport</keyword>
<dbReference type="SUPFAM" id="SSF57903">
    <property type="entry name" value="FYVE/PHD zinc finger"/>
    <property type="match status" value="1"/>
</dbReference>
<protein>
    <submittedName>
        <fullName evidence="17">Uncharacterized protein LOC101846316</fullName>
    </submittedName>
</protein>
<dbReference type="SMART" id="SM00750">
    <property type="entry name" value="KIND"/>
    <property type="match status" value="1"/>
</dbReference>
<proteinExistence type="inferred from homology"/>
<dbReference type="PANTHER" id="PTHR21345">
    <property type="entry name" value="SPIRE"/>
    <property type="match status" value="1"/>
</dbReference>
<feature type="compositionally biased region" description="Polar residues" evidence="14">
    <location>
        <begin position="413"/>
        <end position="436"/>
    </location>
</feature>
<evidence type="ECO:0000313" key="17">
    <source>
        <dbReference type="RefSeq" id="XP_005109554.2"/>
    </source>
</evidence>
<feature type="region of interest" description="Disordered" evidence="14">
    <location>
        <begin position="322"/>
        <end position="385"/>
    </location>
</feature>
<dbReference type="Pfam" id="PF16474">
    <property type="entry name" value="KIND"/>
    <property type="match status" value="1"/>
</dbReference>
<comment type="similarity">
    <text evidence="4">Belongs to the spire family.</text>
</comment>
<dbReference type="Proteomes" id="UP000694888">
    <property type="component" value="Unplaced"/>
</dbReference>
<dbReference type="PROSITE" id="PS51377">
    <property type="entry name" value="KIND"/>
    <property type="match status" value="1"/>
</dbReference>
<dbReference type="InterPro" id="IPR029901">
    <property type="entry name" value="Spire"/>
</dbReference>
<evidence type="ECO:0000256" key="3">
    <source>
        <dbReference type="ARBA" id="ARBA00004413"/>
    </source>
</evidence>
<comment type="subcellular location">
    <subcellularLocation>
        <location evidence="3">Cell membrane</location>
        <topology evidence="3">Peripheral membrane protein</topology>
        <orientation evidence="3">Cytoplasmic side</orientation>
    </subcellularLocation>
    <subcellularLocation>
        <location evidence="2">Cytoplasm</location>
        <location evidence="2">Cytoskeleton</location>
    </subcellularLocation>
    <subcellularLocation>
        <location evidence="1">Cytoplasmic vesicle membrane</location>
        <topology evidence="1">Peripheral membrane protein</topology>
        <orientation evidence="1">Cytoplasmic side</orientation>
    </subcellularLocation>
</comment>
<feature type="compositionally biased region" description="Polar residues" evidence="14">
    <location>
        <begin position="726"/>
        <end position="735"/>
    </location>
</feature>
<gene>
    <name evidence="17" type="primary">LOC101846316</name>
</gene>
<dbReference type="InterPro" id="IPR011011">
    <property type="entry name" value="Znf_FYVE_PHD"/>
</dbReference>
<keyword evidence="12" id="KW-0206">Cytoskeleton</keyword>
<evidence type="ECO:0000256" key="6">
    <source>
        <dbReference type="ARBA" id="ARBA00022475"/>
    </source>
</evidence>
<evidence type="ECO:0000256" key="11">
    <source>
        <dbReference type="ARBA" id="ARBA00023203"/>
    </source>
</evidence>
<reference evidence="17" key="1">
    <citation type="submission" date="2025-08" db="UniProtKB">
        <authorList>
            <consortium name="RefSeq"/>
        </authorList>
    </citation>
    <scope>IDENTIFICATION</scope>
</reference>
<evidence type="ECO:0000256" key="10">
    <source>
        <dbReference type="ARBA" id="ARBA00023136"/>
    </source>
</evidence>
<feature type="compositionally biased region" description="Basic and acidic residues" evidence="14">
    <location>
        <begin position="337"/>
        <end position="360"/>
    </location>
</feature>
<evidence type="ECO:0000256" key="2">
    <source>
        <dbReference type="ARBA" id="ARBA00004245"/>
    </source>
</evidence>
<keyword evidence="8" id="KW-0677">Repeat</keyword>
<keyword evidence="10" id="KW-0472">Membrane</keyword>
<accession>A0ABM0K615</accession>
<keyword evidence="11" id="KW-0009">Actin-binding</keyword>
<feature type="region of interest" description="Disordered" evidence="14">
    <location>
        <begin position="724"/>
        <end position="790"/>
    </location>
</feature>
<keyword evidence="5" id="KW-0813">Transport</keyword>
<evidence type="ECO:0000313" key="16">
    <source>
        <dbReference type="Proteomes" id="UP000694888"/>
    </source>
</evidence>
<feature type="compositionally biased region" description="Basic and acidic residues" evidence="14">
    <location>
        <begin position="755"/>
        <end position="776"/>
    </location>
</feature>
<evidence type="ECO:0000256" key="1">
    <source>
        <dbReference type="ARBA" id="ARBA00004180"/>
    </source>
</evidence>
<feature type="compositionally biased region" description="Low complexity" evidence="14">
    <location>
        <begin position="361"/>
        <end position="374"/>
    </location>
</feature>
<dbReference type="Gene3D" id="1.10.510.10">
    <property type="entry name" value="Transferase(Phosphotransferase) domain 1"/>
    <property type="match status" value="1"/>
</dbReference>
<keyword evidence="7" id="KW-0963">Cytoplasm</keyword>
<evidence type="ECO:0000256" key="14">
    <source>
        <dbReference type="SAM" id="MobiDB-lite"/>
    </source>
</evidence>
<evidence type="ECO:0000256" key="4">
    <source>
        <dbReference type="ARBA" id="ARBA00010956"/>
    </source>
</evidence>
<evidence type="ECO:0000256" key="9">
    <source>
        <dbReference type="ARBA" id="ARBA00022927"/>
    </source>
</evidence>
<feature type="compositionally biased region" description="Basic and acidic residues" evidence="14">
    <location>
        <begin position="907"/>
        <end position="917"/>
    </location>
</feature>
<name>A0ABM0K615_APLCA</name>
<feature type="region of interest" description="Disordered" evidence="14">
    <location>
        <begin position="1244"/>
        <end position="1265"/>
    </location>
</feature>
<feature type="region of interest" description="Disordered" evidence="14">
    <location>
        <begin position="986"/>
        <end position="1006"/>
    </location>
</feature>
<evidence type="ECO:0000259" key="15">
    <source>
        <dbReference type="PROSITE" id="PS51377"/>
    </source>
</evidence>
<evidence type="ECO:0000256" key="12">
    <source>
        <dbReference type="ARBA" id="ARBA00023212"/>
    </source>
</evidence>